<dbReference type="AlphaFoldDB" id="A0A1R4A7V8"/>
<organism evidence="1 2">
    <name type="scientific">Cuniculiplasma divulgatum</name>
    <dbReference type="NCBI Taxonomy" id="1673428"/>
    <lineage>
        <taxon>Archaea</taxon>
        <taxon>Methanobacteriati</taxon>
        <taxon>Thermoplasmatota</taxon>
        <taxon>Thermoplasmata</taxon>
        <taxon>Thermoplasmatales</taxon>
        <taxon>Cuniculiplasmataceae</taxon>
        <taxon>Cuniculiplasma</taxon>
    </lineage>
</organism>
<dbReference type="EMBL" id="LT719092">
    <property type="protein sequence ID" value="SJK85019.1"/>
    <property type="molecule type" value="Genomic_DNA"/>
</dbReference>
<dbReference type="GeneID" id="55575105"/>
<keyword evidence="2" id="KW-1185">Reference proteome</keyword>
<evidence type="ECO:0000313" key="1">
    <source>
        <dbReference type="EMBL" id="SJK85019.1"/>
    </source>
</evidence>
<sequence>MCEKSIKKEYKVVISIDEGILSRVKVASDKAHLKRSDFLRMAIAKFLEGAENE</sequence>
<dbReference type="RefSeq" id="WP_171970453.1">
    <property type="nucleotide sequence ID" value="NZ_LT719092.1"/>
</dbReference>
<reference evidence="2" key="1">
    <citation type="submission" date="2016-06" db="EMBL/GenBank/DDBJ databases">
        <authorList>
            <person name="Toshchakov V.S."/>
        </authorList>
    </citation>
    <scope>NUCLEOTIDE SEQUENCE [LARGE SCALE GENOMIC DNA]</scope>
    <source>
        <strain>PM4 (JCM 30641</strain>
        <strain evidence="2">\VKM B-2940)</strain>
    </source>
</reference>
<proteinExistence type="predicted"/>
<dbReference type="STRING" id="1673428.CPM_1211"/>
<accession>A0A1R4A7V8</accession>
<dbReference type="KEGG" id="cdiv:CPM_1211"/>
<dbReference type="Proteomes" id="UP000187822">
    <property type="component" value="Chromosome I"/>
</dbReference>
<evidence type="ECO:0000313" key="2">
    <source>
        <dbReference type="Proteomes" id="UP000187822"/>
    </source>
</evidence>
<protein>
    <submittedName>
        <fullName evidence="1">Uncharacterized protein</fullName>
    </submittedName>
</protein>
<gene>
    <name evidence="1" type="ORF">CPM_1211</name>
</gene>
<name>A0A1R4A7V8_9ARCH</name>